<protein>
    <submittedName>
        <fullName evidence="2">Uncharacterized protein</fullName>
    </submittedName>
</protein>
<dbReference type="GeneID" id="25294742"/>
<evidence type="ECO:0000313" key="2">
    <source>
        <dbReference type="EMBL" id="KIX03121.1"/>
    </source>
</evidence>
<dbReference type="STRING" id="1442369.A0A0D2IIK1"/>
<feature type="compositionally biased region" description="Basic and acidic residues" evidence="1">
    <location>
        <begin position="126"/>
        <end position="140"/>
    </location>
</feature>
<evidence type="ECO:0000313" key="3">
    <source>
        <dbReference type="Proteomes" id="UP000053617"/>
    </source>
</evidence>
<dbReference type="VEuPathDB" id="FungiDB:Z518_06671"/>
<feature type="region of interest" description="Disordered" evidence="1">
    <location>
        <begin position="71"/>
        <end position="140"/>
    </location>
</feature>
<keyword evidence="3" id="KW-1185">Reference proteome</keyword>
<dbReference type="Proteomes" id="UP000053617">
    <property type="component" value="Unassembled WGS sequence"/>
</dbReference>
<accession>A0A0D2IIK1</accession>
<feature type="compositionally biased region" description="Basic and acidic residues" evidence="1">
    <location>
        <begin position="74"/>
        <end position="91"/>
    </location>
</feature>
<evidence type="ECO:0000256" key="1">
    <source>
        <dbReference type="SAM" id="MobiDB-lite"/>
    </source>
</evidence>
<reference evidence="2 3" key="1">
    <citation type="submission" date="2015-01" db="EMBL/GenBank/DDBJ databases">
        <title>The Genome Sequence of Rhinocladiella mackenzie CBS 650.93.</title>
        <authorList>
            <consortium name="The Broad Institute Genomics Platform"/>
            <person name="Cuomo C."/>
            <person name="de Hoog S."/>
            <person name="Gorbushina A."/>
            <person name="Stielow B."/>
            <person name="Teixiera M."/>
            <person name="Abouelleil A."/>
            <person name="Chapman S.B."/>
            <person name="Priest M."/>
            <person name="Young S.K."/>
            <person name="Wortman J."/>
            <person name="Nusbaum C."/>
            <person name="Birren B."/>
        </authorList>
    </citation>
    <scope>NUCLEOTIDE SEQUENCE [LARGE SCALE GENOMIC DNA]</scope>
    <source>
        <strain evidence="2 3">CBS 650.93</strain>
    </source>
</reference>
<gene>
    <name evidence="2" type="ORF">Z518_06671</name>
</gene>
<feature type="compositionally biased region" description="Basic and acidic residues" evidence="1">
    <location>
        <begin position="100"/>
        <end position="119"/>
    </location>
</feature>
<sequence>MADCVESSSLGAFAFLGLLFSFFIPETMGMSLEKLAGEEQSESDDEEIPINPWLDKLWAWLRKSTLRNHSNGVEMRDDLQIPLSRPEEVRDATSTNLRNHPGEPKFDGGLKVLEGEFDKVSGGSSDRSRSADRDEIQRIA</sequence>
<dbReference type="EMBL" id="KN847479">
    <property type="protein sequence ID" value="KIX03121.1"/>
    <property type="molecule type" value="Genomic_DNA"/>
</dbReference>
<proteinExistence type="predicted"/>
<dbReference type="AlphaFoldDB" id="A0A0D2IIK1"/>
<name>A0A0D2IIK1_9EURO</name>
<dbReference type="RefSeq" id="XP_013270257.1">
    <property type="nucleotide sequence ID" value="XM_013414803.1"/>
</dbReference>
<dbReference type="HOGENOM" id="CLU_1836234_0_0_1"/>
<organism evidence="2 3">
    <name type="scientific">Rhinocladiella mackenziei CBS 650.93</name>
    <dbReference type="NCBI Taxonomy" id="1442369"/>
    <lineage>
        <taxon>Eukaryota</taxon>
        <taxon>Fungi</taxon>
        <taxon>Dikarya</taxon>
        <taxon>Ascomycota</taxon>
        <taxon>Pezizomycotina</taxon>
        <taxon>Eurotiomycetes</taxon>
        <taxon>Chaetothyriomycetidae</taxon>
        <taxon>Chaetothyriales</taxon>
        <taxon>Herpotrichiellaceae</taxon>
        <taxon>Rhinocladiella</taxon>
    </lineage>
</organism>